<feature type="region of interest" description="Disordered" evidence="2">
    <location>
        <begin position="884"/>
        <end position="905"/>
    </location>
</feature>
<evidence type="ECO:0000313" key="3">
    <source>
        <dbReference type="EMBL" id="KAI9631913.1"/>
    </source>
</evidence>
<dbReference type="RefSeq" id="XP_052941690.1">
    <property type="nucleotide sequence ID" value="XM_053088162.1"/>
</dbReference>
<dbReference type="AlphaFoldDB" id="A0AA38H0C5"/>
<comment type="caution">
    <text evidence="3">The sequence shown here is derived from an EMBL/GenBank/DDBJ whole genome shotgun (WGS) entry which is preliminary data.</text>
</comment>
<evidence type="ECO:0000256" key="1">
    <source>
        <dbReference type="ARBA" id="ARBA00022737"/>
    </source>
</evidence>
<keyword evidence="1" id="KW-0677">Repeat</keyword>
<feature type="compositionally biased region" description="Basic and acidic residues" evidence="2">
    <location>
        <begin position="884"/>
        <end position="895"/>
    </location>
</feature>
<dbReference type="PANTHER" id="PTHR47447:SF17">
    <property type="entry name" value="OS12G0638900 PROTEIN"/>
    <property type="match status" value="1"/>
</dbReference>
<dbReference type="PANTHER" id="PTHR47447">
    <property type="entry name" value="OS03G0856100 PROTEIN"/>
    <property type="match status" value="1"/>
</dbReference>
<evidence type="ECO:0000256" key="2">
    <source>
        <dbReference type="SAM" id="MobiDB-lite"/>
    </source>
</evidence>
<name>A0AA38H0C5_9TREE</name>
<evidence type="ECO:0000313" key="4">
    <source>
        <dbReference type="Proteomes" id="UP001164286"/>
    </source>
</evidence>
<dbReference type="Proteomes" id="UP001164286">
    <property type="component" value="Unassembled WGS sequence"/>
</dbReference>
<evidence type="ECO:0008006" key="5">
    <source>
        <dbReference type="Google" id="ProtNLM"/>
    </source>
</evidence>
<proteinExistence type="predicted"/>
<keyword evidence="4" id="KW-1185">Reference proteome</keyword>
<accession>A0AA38H0C5</accession>
<dbReference type="Gene3D" id="1.25.40.10">
    <property type="entry name" value="Tetratricopeptide repeat domain"/>
    <property type="match status" value="2"/>
</dbReference>
<organism evidence="3 4">
    <name type="scientific">Dioszegia hungarica</name>
    <dbReference type="NCBI Taxonomy" id="4972"/>
    <lineage>
        <taxon>Eukaryota</taxon>
        <taxon>Fungi</taxon>
        <taxon>Dikarya</taxon>
        <taxon>Basidiomycota</taxon>
        <taxon>Agaricomycotina</taxon>
        <taxon>Tremellomycetes</taxon>
        <taxon>Tremellales</taxon>
        <taxon>Bulleribasidiaceae</taxon>
        <taxon>Dioszegia</taxon>
    </lineage>
</organism>
<sequence>MFTSARQGCSRSVSQLGRPSWSLALHAESSTQASLRAAAAADKARRSAGRPIIRAAHSKARFSAAAAAVLSHDHLEHAEAEEAHDTSWRNRAAAMDHIPDLEAVEDIIETSEAPAVRPRPRQIQARPSHPPEPPIVTFRRCLTTDPVASLLSLRYCLPDQLQSLTLLEIDVLISSLNSSLRHTAVPLDVEFEDIQRSLVHVRGALLFNSWGQLPGQVFAGKRFYRFIRVCLLLGDRELVQTMWREQVEREIRIREEVEQGVMRNAQQKIKRLDAERLVTILADDLKEWRMLLWMMDPALFPAKLHTSATLQRYLQAHLATRQPGRVQAIFDTHAELGLTPAKESYNHLVQAKLALGDVVGGRAAILLGRKEGKLDRHEQQMAILRGHRDLGGTAHLQDRVLKNLKSLGEAPLGSTINALIRLRVDQGDMHGAERLLSFHRLDKFADTSSGVEGWKSFQPTSKDAAFLALKVASRQGDLPRAREIWAELFRTNYADINDNHLSQMVSALCHGGERDEAFNFVMSMVDPDWAYRPNISWPGTAKPGIRTLNAVLNAVPKRHFGLAPLHKVLRLYPRLGVSPDQSTMKIILNVVGSYHMPPEEMAALLRDLYRMYPDVFPDIGQLNVILAAAMRSNLTSPRTQLHAPPLSSSSDSTTSPSAGLTAFKPLRYAIEPVLASLEERGARSNSQTVAIRLRYDALTHASVGGFPTADAVWRSLIDRGFHPDKRHVLALMLGYAQSGAMAEATSVMALAKEVDVEPTNGMWMALLVGWAREGDVARARAAYREIEASSEGVDIVAVTAMVQANYYALKFDGAADMVRTVLLPKFGDKLDRQALLVATHALKSNNEEMAALELVDRNKGKGLMGRPLRNVVRKLRNWLTKKVQAETDTEGHEEQEGQGGAMMSRGGREFARGLQLCERILEDGDAVRRPEGYEAVRADIQRSLTPRGFKLEFTKKK</sequence>
<reference evidence="3" key="1">
    <citation type="journal article" date="2022" name="G3 (Bethesda)">
        <title>High quality genome of the basidiomycete yeast Dioszegia hungarica PDD-24b-2 isolated from cloud water.</title>
        <authorList>
            <person name="Jarrige D."/>
            <person name="Haridas S."/>
            <person name="Bleykasten-Grosshans C."/>
            <person name="Joly M."/>
            <person name="Nadalig T."/>
            <person name="Sancelme M."/>
            <person name="Vuilleumier S."/>
            <person name="Grigoriev I.V."/>
            <person name="Amato P."/>
            <person name="Bringel F."/>
        </authorList>
    </citation>
    <scope>NUCLEOTIDE SEQUENCE</scope>
    <source>
        <strain evidence="3">PDD-24b-2</strain>
    </source>
</reference>
<dbReference type="GeneID" id="77727367"/>
<dbReference type="InterPro" id="IPR011990">
    <property type="entry name" value="TPR-like_helical_dom_sf"/>
</dbReference>
<gene>
    <name evidence="3" type="ORF">MKK02DRAFT_30892</name>
</gene>
<feature type="region of interest" description="Disordered" evidence="2">
    <location>
        <begin position="637"/>
        <end position="657"/>
    </location>
</feature>
<protein>
    <recommendedName>
        <fullName evidence="5">Pentatricopeptide repeat-containing protein</fullName>
    </recommendedName>
</protein>
<feature type="compositionally biased region" description="Low complexity" evidence="2">
    <location>
        <begin position="644"/>
        <end position="657"/>
    </location>
</feature>
<dbReference type="EMBL" id="JAKWFO010000016">
    <property type="protein sequence ID" value="KAI9631913.1"/>
    <property type="molecule type" value="Genomic_DNA"/>
</dbReference>